<dbReference type="GO" id="GO:0006629">
    <property type="term" value="P:lipid metabolic process"/>
    <property type="evidence" value="ECO:0007669"/>
    <property type="project" value="InterPro"/>
</dbReference>
<evidence type="ECO:0000313" key="3">
    <source>
        <dbReference type="Proteomes" id="UP000008076"/>
    </source>
</evidence>
<dbReference type="PANTHER" id="PTHR45856:SF11">
    <property type="entry name" value="FUNGAL LIPASE-LIKE DOMAIN-CONTAINING PROTEIN"/>
    <property type="match status" value="1"/>
</dbReference>
<evidence type="ECO:0000313" key="2">
    <source>
        <dbReference type="EMBL" id="EDR27315.1"/>
    </source>
</evidence>
<dbReference type="Gene3D" id="3.40.50.1820">
    <property type="entry name" value="alpha/beta hydrolase"/>
    <property type="match status" value="1"/>
</dbReference>
<dbReference type="Proteomes" id="UP000008076">
    <property type="component" value="Unassembled WGS sequence"/>
</dbReference>
<dbReference type="Pfam" id="PF01764">
    <property type="entry name" value="Lipase_3"/>
    <property type="match status" value="1"/>
</dbReference>
<dbReference type="InterPro" id="IPR002921">
    <property type="entry name" value="Fungal_lipase-type"/>
</dbReference>
<dbReference type="InterPro" id="IPR029058">
    <property type="entry name" value="AB_hydrolase_fold"/>
</dbReference>
<evidence type="ECO:0000259" key="1">
    <source>
        <dbReference type="Pfam" id="PF01764"/>
    </source>
</evidence>
<reference evidence="3" key="1">
    <citation type="submission" date="2007-12" db="EMBL/GenBank/DDBJ databases">
        <title>Annotation of Entamoeba dispar SAW760.</title>
        <authorList>
            <person name="Lorenzi H."/>
            <person name="Inman J."/>
            <person name="Schobel S."/>
            <person name="Amedeo P."/>
            <person name="Caler E."/>
        </authorList>
    </citation>
    <scope>NUCLEOTIDE SEQUENCE [LARGE SCALE GENOMIC DNA]</scope>
    <source>
        <strain evidence="3">ATCC PRA-260 / SAW760</strain>
    </source>
</reference>
<dbReference type="OrthoDB" id="58570at2759"/>
<dbReference type="InterPro" id="IPR051218">
    <property type="entry name" value="Sec_MonoDiacylglyc_Lipase"/>
</dbReference>
<keyword evidence="3" id="KW-1185">Reference proteome</keyword>
<dbReference type="KEGG" id="edi:EDI_333120"/>
<dbReference type="SUPFAM" id="SSF53474">
    <property type="entry name" value="alpha/beta-Hydrolases"/>
    <property type="match status" value="1"/>
</dbReference>
<gene>
    <name evidence="2" type="ORF">EDI_333120</name>
</gene>
<feature type="domain" description="Fungal lipase-type" evidence="1">
    <location>
        <begin position="42"/>
        <end position="143"/>
    </location>
</feature>
<proteinExistence type="predicted"/>
<protein>
    <recommendedName>
        <fullName evidence="1">Fungal lipase-type domain-containing protein</fullName>
    </recommendedName>
</protein>
<accession>B0EDT2</accession>
<name>B0EDT2_ENTDS</name>
<dbReference type="EMBL" id="DS548854">
    <property type="protein sequence ID" value="EDR27315.1"/>
    <property type="molecule type" value="Genomic_DNA"/>
</dbReference>
<dbReference type="VEuPathDB" id="AmoebaDB:EDI_333120"/>
<organism evidence="3">
    <name type="scientific">Entamoeba dispar (strain ATCC PRA-260 / SAW760)</name>
    <dbReference type="NCBI Taxonomy" id="370354"/>
    <lineage>
        <taxon>Eukaryota</taxon>
        <taxon>Amoebozoa</taxon>
        <taxon>Evosea</taxon>
        <taxon>Archamoebae</taxon>
        <taxon>Mastigamoebida</taxon>
        <taxon>Entamoebidae</taxon>
        <taxon>Entamoeba</taxon>
    </lineage>
</organism>
<dbReference type="AlphaFoldDB" id="B0EDT2"/>
<dbReference type="GeneID" id="5881439"/>
<sequence length="169" mass="18930">MNQVSTKEFQDIFKKKGWSIKFYVEEIMHYLVANNSKIGVKVIAFRGTNSVSDLLDDIQLFTESIIPQTSVIITQFFTKQSMTKLSNFLSIFGSKALPRTPFYLVTIAKKIVERHQKMEPKIPIILTGHSLGGGIANIVGSDMSLVSLGISPPGTYLGRKSLELKQKKY</sequence>
<dbReference type="PANTHER" id="PTHR45856">
    <property type="entry name" value="ALPHA/BETA-HYDROLASES SUPERFAMILY PROTEIN"/>
    <property type="match status" value="1"/>
</dbReference>
<dbReference type="RefSeq" id="XP_001736443.1">
    <property type="nucleotide sequence ID" value="XM_001736391.1"/>
</dbReference>